<dbReference type="Proteomes" id="UP000765509">
    <property type="component" value="Unassembled WGS sequence"/>
</dbReference>
<dbReference type="AlphaFoldDB" id="A0A9Q3PDQ9"/>
<reference evidence="1" key="1">
    <citation type="submission" date="2021-03" db="EMBL/GenBank/DDBJ databases">
        <title>Draft genome sequence of rust myrtle Austropuccinia psidii MF-1, a brazilian biotype.</title>
        <authorList>
            <person name="Quecine M.C."/>
            <person name="Pachon D.M.R."/>
            <person name="Bonatelli M.L."/>
            <person name="Correr F.H."/>
            <person name="Franceschini L.M."/>
            <person name="Leite T.F."/>
            <person name="Margarido G.R.A."/>
            <person name="Almeida C.A."/>
            <person name="Ferrarezi J.A."/>
            <person name="Labate C.A."/>
        </authorList>
    </citation>
    <scope>NUCLEOTIDE SEQUENCE</scope>
    <source>
        <strain evidence="1">MF-1</strain>
    </source>
</reference>
<keyword evidence="2" id="KW-1185">Reference proteome</keyword>
<dbReference type="EMBL" id="AVOT02063470">
    <property type="protein sequence ID" value="MBW0556161.1"/>
    <property type="molecule type" value="Genomic_DNA"/>
</dbReference>
<dbReference type="OrthoDB" id="79514at2759"/>
<comment type="caution">
    <text evidence="1">The sequence shown here is derived from an EMBL/GenBank/DDBJ whole genome shotgun (WGS) entry which is preliminary data.</text>
</comment>
<evidence type="ECO:0000313" key="1">
    <source>
        <dbReference type="EMBL" id="MBW0556161.1"/>
    </source>
</evidence>
<sequence length="138" mass="15809">MSRFPVAEEIKKWDAIKETFQQRQGLTNIIGAIDGMHIPIIPPPNDQWNAYVNHKGWHCIVDGHGNFCNVSNFNYITIKLIMYLTDSFRCMVDYRAQYMIVGCLESQKLGKISLMVLQDSHLSANSLAIQDILQGFQF</sequence>
<gene>
    <name evidence="1" type="ORF">O181_095876</name>
</gene>
<evidence type="ECO:0008006" key="3">
    <source>
        <dbReference type="Google" id="ProtNLM"/>
    </source>
</evidence>
<organism evidence="1 2">
    <name type="scientific">Austropuccinia psidii MF-1</name>
    <dbReference type="NCBI Taxonomy" id="1389203"/>
    <lineage>
        <taxon>Eukaryota</taxon>
        <taxon>Fungi</taxon>
        <taxon>Dikarya</taxon>
        <taxon>Basidiomycota</taxon>
        <taxon>Pucciniomycotina</taxon>
        <taxon>Pucciniomycetes</taxon>
        <taxon>Pucciniales</taxon>
        <taxon>Sphaerophragmiaceae</taxon>
        <taxon>Austropuccinia</taxon>
    </lineage>
</organism>
<proteinExistence type="predicted"/>
<protein>
    <recommendedName>
        <fullName evidence="3">DDE Tnp4 domain-containing protein</fullName>
    </recommendedName>
</protein>
<name>A0A9Q3PDQ9_9BASI</name>
<evidence type="ECO:0000313" key="2">
    <source>
        <dbReference type="Proteomes" id="UP000765509"/>
    </source>
</evidence>
<accession>A0A9Q3PDQ9</accession>